<keyword evidence="1" id="KW-0472">Membrane</keyword>
<dbReference type="EMBL" id="LT670849">
    <property type="protein sequence ID" value="SHN65053.1"/>
    <property type="molecule type" value="Genomic_DNA"/>
</dbReference>
<evidence type="ECO:0000313" key="4">
    <source>
        <dbReference type="Proteomes" id="UP000184096"/>
    </source>
</evidence>
<feature type="domain" description="Fatty acid hydroxylase" evidence="2">
    <location>
        <begin position="64"/>
        <end position="220"/>
    </location>
</feature>
<dbReference type="OrthoDB" id="5965958at2"/>
<proteinExistence type="predicted"/>
<dbReference type="GO" id="GO:0005506">
    <property type="term" value="F:iron ion binding"/>
    <property type="evidence" value="ECO:0007669"/>
    <property type="project" value="InterPro"/>
</dbReference>
<evidence type="ECO:0000256" key="1">
    <source>
        <dbReference type="SAM" id="Phobius"/>
    </source>
</evidence>
<accession>A0A1M7T2S8</accession>
<evidence type="ECO:0000313" key="3">
    <source>
        <dbReference type="EMBL" id="SHN65053.1"/>
    </source>
</evidence>
<evidence type="ECO:0000259" key="2">
    <source>
        <dbReference type="Pfam" id="PF04116"/>
    </source>
</evidence>
<protein>
    <submittedName>
        <fullName evidence="3">Fatty acid hydroxylase superfamily protein</fullName>
    </submittedName>
</protein>
<keyword evidence="4" id="KW-1185">Reference proteome</keyword>
<reference evidence="4" key="1">
    <citation type="submission" date="2016-11" db="EMBL/GenBank/DDBJ databases">
        <authorList>
            <person name="Varghese N."/>
            <person name="Submissions S."/>
        </authorList>
    </citation>
    <scope>NUCLEOTIDE SEQUENCE [LARGE SCALE GENOMIC DNA]</scope>
    <source>
        <strain evidence="4">GAS401</strain>
    </source>
</reference>
<feature type="transmembrane region" description="Helical" evidence="1">
    <location>
        <begin position="29"/>
        <end position="49"/>
    </location>
</feature>
<dbReference type="InterPro" id="IPR006694">
    <property type="entry name" value="Fatty_acid_hydroxylase"/>
</dbReference>
<dbReference type="Proteomes" id="UP000184096">
    <property type="component" value="Chromosome I"/>
</dbReference>
<dbReference type="Pfam" id="PF04116">
    <property type="entry name" value="FA_hydroxylase"/>
    <property type="match status" value="1"/>
</dbReference>
<organism evidence="3 4">
    <name type="scientific">Bradyrhizobium erythrophlei</name>
    <dbReference type="NCBI Taxonomy" id="1437360"/>
    <lineage>
        <taxon>Bacteria</taxon>
        <taxon>Pseudomonadati</taxon>
        <taxon>Pseudomonadota</taxon>
        <taxon>Alphaproteobacteria</taxon>
        <taxon>Hyphomicrobiales</taxon>
        <taxon>Nitrobacteraceae</taxon>
        <taxon>Bradyrhizobium</taxon>
    </lineage>
</organism>
<feature type="transmembrane region" description="Helical" evidence="1">
    <location>
        <begin position="56"/>
        <end position="76"/>
    </location>
</feature>
<dbReference type="AlphaFoldDB" id="A0A1M7T2S8"/>
<name>A0A1M7T2S8_9BRAD</name>
<dbReference type="RefSeq" id="WP_072816675.1">
    <property type="nucleotide sequence ID" value="NZ_LT670849.1"/>
</dbReference>
<gene>
    <name evidence="3" type="ORF">SAMN05444170_0660</name>
</gene>
<keyword evidence="1" id="KW-1133">Transmembrane helix</keyword>
<dbReference type="GO" id="GO:0008610">
    <property type="term" value="P:lipid biosynthetic process"/>
    <property type="evidence" value="ECO:0007669"/>
    <property type="project" value="InterPro"/>
</dbReference>
<keyword evidence="1" id="KW-0812">Transmembrane</keyword>
<dbReference type="GO" id="GO:0016491">
    <property type="term" value="F:oxidoreductase activity"/>
    <property type="evidence" value="ECO:0007669"/>
    <property type="project" value="InterPro"/>
</dbReference>
<feature type="transmembrane region" description="Helical" evidence="1">
    <location>
        <begin position="126"/>
        <end position="155"/>
    </location>
</feature>
<sequence length="263" mass="31358">MELASTPMSDRQRRYRETYRERVAGWYNGWLHVFIIYVIGFTALYIYLANVRNLRAWELLIVPVTFLGANFFEWWIHRYVMHRPSQVKAFRAIYNRHTLMHHQFFTDTEMRFADHHDWRVTFFPPYALATVTLMSIPLAMIAGFIISPNVGWLLISTTTSMYLIYEFMHFCCHVEENWFVRNVPTVNTIRRHHAAHHDQSIMMERNMNLTFPIMDWLFGTSDLNRGLLGHVFNGYDTRFVKRDMRKTSRTPKIDVSIHSVAAE</sequence>